<reference evidence="7" key="2">
    <citation type="journal article" date="2024" name="Plant">
        <title>Genomic evolution and insights into agronomic trait innovations of Sesamum species.</title>
        <authorList>
            <person name="Miao H."/>
            <person name="Wang L."/>
            <person name="Qu L."/>
            <person name="Liu H."/>
            <person name="Sun Y."/>
            <person name="Le M."/>
            <person name="Wang Q."/>
            <person name="Wei S."/>
            <person name="Zheng Y."/>
            <person name="Lin W."/>
            <person name="Duan Y."/>
            <person name="Cao H."/>
            <person name="Xiong S."/>
            <person name="Wang X."/>
            <person name="Wei L."/>
            <person name="Li C."/>
            <person name="Ma Q."/>
            <person name="Ju M."/>
            <person name="Zhao R."/>
            <person name="Li G."/>
            <person name="Mu C."/>
            <person name="Tian Q."/>
            <person name="Mei H."/>
            <person name="Zhang T."/>
            <person name="Gao T."/>
            <person name="Zhang H."/>
        </authorList>
    </citation>
    <scope>NUCLEOTIDE SEQUENCE</scope>
    <source>
        <strain evidence="7">G02</strain>
    </source>
</reference>
<evidence type="ECO:0000256" key="1">
    <source>
        <dbReference type="ARBA" id="ARBA00004141"/>
    </source>
</evidence>
<feature type="transmembrane region" description="Helical" evidence="6">
    <location>
        <begin position="39"/>
        <end position="61"/>
    </location>
</feature>
<gene>
    <name evidence="7" type="ORF">Sradi_0596700</name>
</gene>
<keyword evidence="2" id="KW-0813">Transport</keyword>
<evidence type="ECO:0000256" key="5">
    <source>
        <dbReference type="ARBA" id="ARBA00023136"/>
    </source>
</evidence>
<dbReference type="GO" id="GO:0016020">
    <property type="term" value="C:membrane"/>
    <property type="evidence" value="ECO:0007669"/>
    <property type="project" value="UniProtKB-SubCell"/>
</dbReference>
<comment type="subcellular location">
    <subcellularLocation>
        <location evidence="1">Membrane</location>
        <topology evidence="1">Multi-pass membrane protein</topology>
    </subcellularLocation>
</comment>
<proteinExistence type="predicted"/>
<protein>
    <submittedName>
        <fullName evidence="7">Folate-biopterin transporter 3</fullName>
    </submittedName>
</protein>
<evidence type="ECO:0000313" key="7">
    <source>
        <dbReference type="EMBL" id="KAL0429707.1"/>
    </source>
</evidence>
<evidence type="ECO:0000256" key="6">
    <source>
        <dbReference type="SAM" id="Phobius"/>
    </source>
</evidence>
<dbReference type="AlphaFoldDB" id="A0AAW2VNR1"/>
<dbReference type="PANTHER" id="PTHR31585:SF11">
    <property type="entry name" value="FOLATE-BIOPTERIN TRANSPORTER 3-RELATED"/>
    <property type="match status" value="1"/>
</dbReference>
<comment type="caution">
    <text evidence="7">The sequence shown here is derived from an EMBL/GenBank/DDBJ whole genome shotgun (WGS) entry which is preliminary data.</text>
</comment>
<dbReference type="EMBL" id="JACGWJ010000003">
    <property type="protein sequence ID" value="KAL0429707.1"/>
    <property type="molecule type" value="Genomic_DNA"/>
</dbReference>
<keyword evidence="5 6" id="KW-0472">Membrane</keyword>
<keyword evidence="4 6" id="KW-1133">Transmembrane helix</keyword>
<name>A0AAW2VNR1_SESRA</name>
<evidence type="ECO:0000256" key="2">
    <source>
        <dbReference type="ARBA" id="ARBA00022448"/>
    </source>
</evidence>
<evidence type="ECO:0000256" key="4">
    <source>
        <dbReference type="ARBA" id="ARBA00022989"/>
    </source>
</evidence>
<sequence>MDQDEKFPLQGKQDKSPKNGVLGLIVSPFKWVKQLSDELHWSFVLGVVIVYGINQGLCLGLSKISTQYYMKDEQKLQPSEAQVYHGMIMIPWIVKPLWGLLTDTVPIAGRRRRPYFILAGNITTTYESPVFVPCYVNNRSIFKEEMVFLLCTLGVVLVSVLY</sequence>
<dbReference type="InterPro" id="IPR039309">
    <property type="entry name" value="BT1"/>
</dbReference>
<reference evidence="7" key="1">
    <citation type="submission" date="2020-06" db="EMBL/GenBank/DDBJ databases">
        <authorList>
            <person name="Li T."/>
            <person name="Hu X."/>
            <person name="Zhang T."/>
            <person name="Song X."/>
            <person name="Zhang H."/>
            <person name="Dai N."/>
            <person name="Sheng W."/>
            <person name="Hou X."/>
            <person name="Wei L."/>
        </authorList>
    </citation>
    <scope>NUCLEOTIDE SEQUENCE</scope>
    <source>
        <strain evidence="7">G02</strain>
        <tissue evidence="7">Leaf</tissue>
    </source>
</reference>
<dbReference type="Pfam" id="PF03092">
    <property type="entry name" value="BT1"/>
    <property type="match status" value="1"/>
</dbReference>
<organism evidence="7">
    <name type="scientific">Sesamum radiatum</name>
    <name type="common">Black benniseed</name>
    <dbReference type="NCBI Taxonomy" id="300843"/>
    <lineage>
        <taxon>Eukaryota</taxon>
        <taxon>Viridiplantae</taxon>
        <taxon>Streptophyta</taxon>
        <taxon>Embryophyta</taxon>
        <taxon>Tracheophyta</taxon>
        <taxon>Spermatophyta</taxon>
        <taxon>Magnoliopsida</taxon>
        <taxon>eudicotyledons</taxon>
        <taxon>Gunneridae</taxon>
        <taxon>Pentapetalae</taxon>
        <taxon>asterids</taxon>
        <taxon>lamiids</taxon>
        <taxon>Lamiales</taxon>
        <taxon>Pedaliaceae</taxon>
        <taxon>Sesamum</taxon>
    </lineage>
</organism>
<evidence type="ECO:0000256" key="3">
    <source>
        <dbReference type="ARBA" id="ARBA00022692"/>
    </source>
</evidence>
<keyword evidence="3 6" id="KW-0812">Transmembrane</keyword>
<dbReference type="PANTHER" id="PTHR31585">
    <property type="entry name" value="FOLATE-BIOPTERIN TRANSPORTER 1, CHLOROPLASTIC"/>
    <property type="match status" value="1"/>
</dbReference>
<accession>A0AAW2VNR1</accession>